<keyword evidence="1" id="KW-0812">Transmembrane</keyword>
<proteinExistence type="predicted"/>
<keyword evidence="1" id="KW-0472">Membrane</keyword>
<protein>
    <submittedName>
        <fullName evidence="2">Uncharacterized protein</fullName>
    </submittedName>
</protein>
<sequence length="335" mass="35958">MTGLNASVSAGWYTFSNLGPITTTFTPAPSCSASGRMMLGYLVQDGNYLNLKYGAEPTPRMKFDGCMPSSSPTPTATPETTIHHLSEEQKSAFAAQYVDWVNEGFYYSPGLHCPSDWETIGLVARDASSSLSSSGIYVATTTTTVDTKDDYYYYMSDYEYPASVLKGILEAKETMVACCPSGMTADKGGFCYSEIEGYKATVGYQVGVGRNYEYGSTTETFTLTRHGSAVLETEYLMYETATTAHTDTYTESFGRAERSLYSAFSYAPVITMLHHESDLKSATATATATATAAATTTSNAAGRISARASVWNGLSYVFGISAVTAALGAAMILPW</sequence>
<dbReference type="GeneID" id="81371650"/>
<gene>
    <name evidence="2" type="ORF">N7509_008033</name>
</gene>
<evidence type="ECO:0000313" key="3">
    <source>
        <dbReference type="Proteomes" id="UP001147747"/>
    </source>
</evidence>
<dbReference type="EMBL" id="JAPZBU010000008">
    <property type="protein sequence ID" value="KAJ5392543.1"/>
    <property type="molecule type" value="Genomic_DNA"/>
</dbReference>
<reference evidence="2" key="2">
    <citation type="journal article" date="2023" name="IMA Fungus">
        <title>Comparative genomic study of the Penicillium genus elucidates a diverse pangenome and 15 lateral gene transfer events.</title>
        <authorList>
            <person name="Petersen C."/>
            <person name="Sorensen T."/>
            <person name="Nielsen M.R."/>
            <person name="Sondergaard T.E."/>
            <person name="Sorensen J.L."/>
            <person name="Fitzpatrick D.A."/>
            <person name="Frisvad J.C."/>
            <person name="Nielsen K.L."/>
        </authorList>
    </citation>
    <scope>NUCLEOTIDE SEQUENCE</scope>
    <source>
        <strain evidence="2">IBT 29677</strain>
    </source>
</reference>
<dbReference type="Proteomes" id="UP001147747">
    <property type="component" value="Unassembled WGS sequence"/>
</dbReference>
<reference evidence="2" key="1">
    <citation type="submission" date="2022-12" db="EMBL/GenBank/DDBJ databases">
        <authorList>
            <person name="Petersen C."/>
        </authorList>
    </citation>
    <scope>NUCLEOTIDE SEQUENCE</scope>
    <source>
        <strain evidence="2">IBT 29677</strain>
    </source>
</reference>
<name>A0A9X0B916_9EURO</name>
<dbReference type="OrthoDB" id="5429716at2759"/>
<evidence type="ECO:0000256" key="1">
    <source>
        <dbReference type="SAM" id="Phobius"/>
    </source>
</evidence>
<keyword evidence="3" id="KW-1185">Reference proteome</keyword>
<dbReference type="RefSeq" id="XP_056488221.1">
    <property type="nucleotide sequence ID" value="XM_056632670.1"/>
</dbReference>
<feature type="transmembrane region" description="Helical" evidence="1">
    <location>
        <begin position="313"/>
        <end position="333"/>
    </location>
</feature>
<comment type="caution">
    <text evidence="2">The sequence shown here is derived from an EMBL/GenBank/DDBJ whole genome shotgun (WGS) entry which is preliminary data.</text>
</comment>
<dbReference type="AlphaFoldDB" id="A0A9X0B916"/>
<accession>A0A9X0B916</accession>
<keyword evidence="1" id="KW-1133">Transmembrane helix</keyword>
<organism evidence="2 3">
    <name type="scientific">Penicillium cosmopolitanum</name>
    <dbReference type="NCBI Taxonomy" id="1131564"/>
    <lineage>
        <taxon>Eukaryota</taxon>
        <taxon>Fungi</taxon>
        <taxon>Dikarya</taxon>
        <taxon>Ascomycota</taxon>
        <taxon>Pezizomycotina</taxon>
        <taxon>Eurotiomycetes</taxon>
        <taxon>Eurotiomycetidae</taxon>
        <taxon>Eurotiales</taxon>
        <taxon>Aspergillaceae</taxon>
        <taxon>Penicillium</taxon>
    </lineage>
</organism>
<evidence type="ECO:0000313" key="2">
    <source>
        <dbReference type="EMBL" id="KAJ5392543.1"/>
    </source>
</evidence>